<feature type="compositionally biased region" description="Low complexity" evidence="2">
    <location>
        <begin position="794"/>
        <end position="808"/>
    </location>
</feature>
<feature type="region of interest" description="Disordered" evidence="2">
    <location>
        <begin position="1"/>
        <end position="54"/>
    </location>
</feature>
<gene>
    <name evidence="3" type="ORF">BKCO1_1000487</name>
</gene>
<feature type="compositionally biased region" description="Polar residues" evidence="2">
    <location>
        <begin position="193"/>
        <end position="203"/>
    </location>
</feature>
<dbReference type="RefSeq" id="XP_020135485.1">
    <property type="nucleotide sequence ID" value="XM_020269889.1"/>
</dbReference>
<dbReference type="EMBL" id="MNUE01000001">
    <property type="protein sequence ID" value="OJD40642.1"/>
    <property type="molecule type" value="Genomic_DNA"/>
</dbReference>
<dbReference type="GeneID" id="31010148"/>
<feature type="region of interest" description="Disordered" evidence="2">
    <location>
        <begin position="731"/>
        <end position="877"/>
    </location>
</feature>
<evidence type="ECO:0000313" key="3">
    <source>
        <dbReference type="EMBL" id="OJD40642.1"/>
    </source>
</evidence>
<feature type="region of interest" description="Disordered" evidence="2">
    <location>
        <begin position="88"/>
        <end position="118"/>
    </location>
</feature>
<keyword evidence="1" id="KW-0945">Host-virus interaction</keyword>
<comment type="caution">
    <text evidence="3">The sequence shown here is derived from an EMBL/GenBank/DDBJ whole genome shotgun (WGS) entry which is preliminary data.</text>
</comment>
<evidence type="ECO:0000256" key="2">
    <source>
        <dbReference type="SAM" id="MobiDB-lite"/>
    </source>
</evidence>
<dbReference type="OrthoDB" id="10546044at2759"/>
<sequence>MENAQKNVPAPRMTASAAMPPTPVMEFPQSPLAHDNVSAAPQKRLRDDGDSDVPVAKKLKLETDMRHHSLANGISQLKGSSPILVSSPLKRRLEDNDADAPVAKKLRQDHNPTDSSAIDDLQISHISRFLQNFQSTSSSSSQASGRSSDQPPSSASSPVSGGSFHPQSYQPPSYVSGYTSPYASYLPAQVRSSFQPASSSPPNQAMEAASHPSTNYSPSIAGQNFTQMAYSSVDCNSTAAHQPVQPISDPAGKETCTLGGVIVTVITDPSQIGQDESDITLFGLNGHAQAWLKKKVTTSFDVNRTRTYAKWQETNYDLRIYSALQAKQHRDSVWERAGVYADTTLSTVRANDALNAERWYNAAIDLSQMRDKLASRGKAADKFVRMAENGQPFYTPEEITALYFKFMDVVADGTQHGFRVSTNPRHRVLTRKPGYVVNLTATDRLEQALQAIRNEKAIFGDLLGSEGGGNIIEFAYQPSAYADLKKEDRRTNTNRSLPKSQRTKQGDPDVFPWSATPAAQRPPCVYPAWSALPPARRITSAPQAHSFHQHTETSRRATTTTAPSPPPADLHLAHFTSHLDDFARLLADAVTSPACSQDSARSPAAAAFAGAPPEHTTGGWERQTRNVQAWAYRVCERLVEGAAHGFVRPAADGAQGQALLEVDRHAMSKLGQVFGRGDGEAVDVFERFGAVHAAVLCSKAIAAPFRDDVEAFVRIDDLVWEPLAFMETKLSHRKSNSRRKTVGGASEADMSASTAPAPAPVPDPAPTAPASAPTPAAPKKRRNRKRQEGPQPQPQSQPQQQPHAQMIQNDASKTNVNEHDDNVPPPTPQERARATPDYPDYYPPGYSTVPTTAPAVPTEASDSNNVGYFTKLLNEDD</sequence>
<feature type="compositionally biased region" description="Polar residues" evidence="2">
    <location>
        <begin position="211"/>
        <end position="220"/>
    </location>
</feature>
<feature type="compositionally biased region" description="Low complexity" evidence="2">
    <location>
        <begin position="836"/>
        <end position="858"/>
    </location>
</feature>
<organism evidence="3 4">
    <name type="scientific">Diplodia corticola</name>
    <dbReference type="NCBI Taxonomy" id="236234"/>
    <lineage>
        <taxon>Eukaryota</taxon>
        <taxon>Fungi</taxon>
        <taxon>Dikarya</taxon>
        <taxon>Ascomycota</taxon>
        <taxon>Pezizomycotina</taxon>
        <taxon>Dothideomycetes</taxon>
        <taxon>Dothideomycetes incertae sedis</taxon>
        <taxon>Botryosphaeriales</taxon>
        <taxon>Botryosphaeriaceae</taxon>
        <taxon>Diplodia</taxon>
    </lineage>
</organism>
<feature type="region of interest" description="Disordered" evidence="2">
    <location>
        <begin position="133"/>
        <end position="172"/>
    </location>
</feature>
<evidence type="ECO:0000313" key="4">
    <source>
        <dbReference type="Proteomes" id="UP000183809"/>
    </source>
</evidence>
<evidence type="ECO:0000256" key="1">
    <source>
        <dbReference type="ARBA" id="ARBA00022581"/>
    </source>
</evidence>
<name>A0A1J9RKZ5_9PEZI</name>
<feature type="region of interest" description="Disordered" evidence="2">
    <location>
        <begin position="193"/>
        <end position="220"/>
    </location>
</feature>
<dbReference type="Proteomes" id="UP000183809">
    <property type="component" value="Unassembled WGS sequence"/>
</dbReference>
<dbReference type="STRING" id="236234.A0A1J9RKZ5"/>
<accession>A0A1J9RKZ5</accession>
<feature type="compositionally biased region" description="Low complexity" evidence="2">
    <location>
        <begin position="133"/>
        <end position="163"/>
    </location>
</feature>
<feature type="compositionally biased region" description="Pro residues" evidence="2">
    <location>
        <begin position="757"/>
        <end position="767"/>
    </location>
</feature>
<dbReference type="PANTHER" id="PTHR13037:SF24">
    <property type="entry name" value="POLYCOMB PROTEIN PCL-RELATED"/>
    <property type="match status" value="1"/>
</dbReference>
<feature type="region of interest" description="Disordered" evidence="2">
    <location>
        <begin position="485"/>
        <end position="511"/>
    </location>
</feature>
<dbReference type="PANTHER" id="PTHR13037">
    <property type="entry name" value="FORMIN"/>
    <property type="match status" value="1"/>
</dbReference>
<reference evidence="3 4" key="1">
    <citation type="submission" date="2016-10" db="EMBL/GenBank/DDBJ databases">
        <title>Proteomics and genomics reveal pathogen-plant mechanisms compatible with a hemibiotrophic lifestyle of Diplodia corticola.</title>
        <authorList>
            <person name="Fernandes I."/>
            <person name="De Jonge R."/>
            <person name="Van De Peer Y."/>
            <person name="Devreese B."/>
            <person name="Alves A."/>
            <person name="Esteves A.C."/>
        </authorList>
    </citation>
    <scope>NUCLEOTIDE SEQUENCE [LARGE SCALE GENOMIC DNA]</scope>
    <source>
        <strain evidence="3 4">CBS 112549</strain>
    </source>
</reference>
<feature type="region of interest" description="Disordered" evidence="2">
    <location>
        <begin position="541"/>
        <end position="567"/>
    </location>
</feature>
<protein>
    <submittedName>
        <fullName evidence="3">Replication factor-a protein 1 subfamily protein</fullName>
    </submittedName>
</protein>
<proteinExistence type="predicted"/>
<keyword evidence="4" id="KW-1185">Reference proteome</keyword>
<feature type="compositionally biased region" description="Basic residues" evidence="2">
    <location>
        <begin position="731"/>
        <end position="741"/>
    </location>
</feature>
<dbReference type="AlphaFoldDB" id="A0A1J9RKZ5"/>